<comment type="caution">
    <text evidence="2">The sequence shown here is derived from an EMBL/GenBank/DDBJ whole genome shotgun (WGS) entry which is preliminary data.</text>
</comment>
<feature type="compositionally biased region" description="Polar residues" evidence="1">
    <location>
        <begin position="41"/>
        <end position="55"/>
    </location>
</feature>
<reference evidence="2 3" key="1">
    <citation type="submission" date="2022-10" db="EMBL/GenBank/DDBJ databases">
        <title>Alteromonas sp. chi3 Genome sequencing.</title>
        <authorList>
            <person name="Park S."/>
        </authorList>
    </citation>
    <scope>NUCLEOTIDE SEQUENCE [LARGE SCALE GENOMIC DNA]</scope>
    <source>
        <strain evidence="3">chi3</strain>
    </source>
</reference>
<dbReference type="EMBL" id="JAQQXP010000001">
    <property type="protein sequence ID" value="MDC8830816.1"/>
    <property type="molecule type" value="Genomic_DNA"/>
</dbReference>
<feature type="region of interest" description="Disordered" evidence="1">
    <location>
        <begin position="41"/>
        <end position="62"/>
    </location>
</feature>
<accession>A0ABT5L2V7</accession>
<evidence type="ECO:0000256" key="1">
    <source>
        <dbReference type="SAM" id="MobiDB-lite"/>
    </source>
</evidence>
<gene>
    <name evidence="2" type="ORF">OIK42_08585</name>
</gene>
<organism evidence="2 3">
    <name type="scientific">Alteromonas gilva</name>
    <dbReference type="NCBI Taxonomy" id="2987522"/>
    <lineage>
        <taxon>Bacteria</taxon>
        <taxon>Pseudomonadati</taxon>
        <taxon>Pseudomonadota</taxon>
        <taxon>Gammaproteobacteria</taxon>
        <taxon>Alteromonadales</taxon>
        <taxon>Alteromonadaceae</taxon>
        <taxon>Alteromonas/Salinimonas group</taxon>
        <taxon>Alteromonas</taxon>
    </lineage>
</organism>
<dbReference type="RefSeq" id="WP_273639738.1">
    <property type="nucleotide sequence ID" value="NZ_JAQQXP010000001.1"/>
</dbReference>
<name>A0ABT5L2V7_9ALTE</name>
<sequence>MNTKTLIRNIENLSATLDQKQLTAFLDIMDAVAAMANEAQELSKQDQSTRASRLSQVAGGLH</sequence>
<protein>
    <submittedName>
        <fullName evidence="2">Uncharacterized protein</fullName>
    </submittedName>
</protein>
<proteinExistence type="predicted"/>
<keyword evidence="3" id="KW-1185">Reference proteome</keyword>
<evidence type="ECO:0000313" key="3">
    <source>
        <dbReference type="Proteomes" id="UP001218788"/>
    </source>
</evidence>
<dbReference type="Proteomes" id="UP001218788">
    <property type="component" value="Unassembled WGS sequence"/>
</dbReference>
<evidence type="ECO:0000313" key="2">
    <source>
        <dbReference type="EMBL" id="MDC8830816.1"/>
    </source>
</evidence>